<sequence>MFTSIISAAALLAAGTTSAAPTLTTHQNPSRTVPLTGVTHTVVAGLGGLRFDPDNVVAEVGDVIQWNFNPKNHTVAQSNFADPCRPLADGTSFFPGFAFATQEGPSPDVFQLVVEDKDTIWYYCPQTTGDHCQNGMVGVINQNFDNPDVTLAKHRELAAKTGKSVIPTVIQGGQVIKNPNP</sequence>
<dbReference type="EMBL" id="CM047945">
    <property type="protein sequence ID" value="KAI9897993.1"/>
    <property type="molecule type" value="Genomic_DNA"/>
</dbReference>
<reference evidence="1" key="1">
    <citation type="submission" date="2022-10" db="EMBL/GenBank/DDBJ databases">
        <title>Complete Genome of Trichothecium roseum strain YXFP-22015, a Plant Pathogen Isolated from Citrus.</title>
        <authorList>
            <person name="Wang Y."/>
            <person name="Zhu L."/>
        </authorList>
    </citation>
    <scope>NUCLEOTIDE SEQUENCE</scope>
    <source>
        <strain evidence="1">YXFP-22015</strain>
    </source>
</reference>
<comment type="caution">
    <text evidence="1">The sequence shown here is derived from an EMBL/GenBank/DDBJ whole genome shotgun (WGS) entry which is preliminary data.</text>
</comment>
<protein>
    <submittedName>
        <fullName evidence="1">Uncharacterized protein</fullName>
    </submittedName>
</protein>
<evidence type="ECO:0000313" key="2">
    <source>
        <dbReference type="Proteomes" id="UP001163324"/>
    </source>
</evidence>
<dbReference type="Proteomes" id="UP001163324">
    <property type="component" value="Chromosome 6"/>
</dbReference>
<gene>
    <name evidence="1" type="ORF">N3K66_006353</name>
</gene>
<keyword evidence="2" id="KW-1185">Reference proteome</keyword>
<proteinExistence type="predicted"/>
<organism evidence="1 2">
    <name type="scientific">Trichothecium roseum</name>
    <dbReference type="NCBI Taxonomy" id="47278"/>
    <lineage>
        <taxon>Eukaryota</taxon>
        <taxon>Fungi</taxon>
        <taxon>Dikarya</taxon>
        <taxon>Ascomycota</taxon>
        <taxon>Pezizomycotina</taxon>
        <taxon>Sordariomycetes</taxon>
        <taxon>Hypocreomycetidae</taxon>
        <taxon>Hypocreales</taxon>
        <taxon>Hypocreales incertae sedis</taxon>
        <taxon>Trichothecium</taxon>
    </lineage>
</organism>
<evidence type="ECO:0000313" key="1">
    <source>
        <dbReference type="EMBL" id="KAI9897993.1"/>
    </source>
</evidence>
<name>A0ACC0UXP1_9HYPO</name>
<accession>A0ACC0UXP1</accession>